<name>A0A7G5EGZ5_9BURK</name>
<reference evidence="1 2" key="1">
    <citation type="journal article" date="2020" name="G3 (Bethesda)">
        <title>CeMbio - The Caenorhabditis elegans Microbiome Resource.</title>
        <authorList>
            <person name="Dirksen P."/>
            <person name="Assie A."/>
            <person name="Zimmermann J."/>
            <person name="Zhang F."/>
            <person name="Tietje A.M."/>
            <person name="Marsh S.A."/>
            <person name="Felix M.A."/>
            <person name="Shapira M."/>
            <person name="Kaleta C."/>
            <person name="Schulenburg H."/>
            <person name="Samuel B."/>
        </authorList>
    </citation>
    <scope>NUCLEOTIDE SEQUENCE [LARGE SCALE GENOMIC DNA]</scope>
    <source>
        <strain evidence="1 2">BIGb0172</strain>
    </source>
</reference>
<dbReference type="AlphaFoldDB" id="A0A7G5EGZ5"/>
<dbReference type="EMBL" id="CP058554">
    <property type="protein sequence ID" value="QMV73270.1"/>
    <property type="molecule type" value="Genomic_DNA"/>
</dbReference>
<evidence type="ECO:0000313" key="1">
    <source>
        <dbReference type="EMBL" id="QMV73270.1"/>
    </source>
</evidence>
<keyword evidence="2" id="KW-1185">Reference proteome</keyword>
<accession>A0A7G5EGZ5</accession>
<proteinExistence type="predicted"/>
<organism evidence="1 2">
    <name type="scientific">Comamonas piscis</name>
    <dbReference type="NCBI Taxonomy" id="1562974"/>
    <lineage>
        <taxon>Bacteria</taxon>
        <taxon>Pseudomonadati</taxon>
        <taxon>Pseudomonadota</taxon>
        <taxon>Betaproteobacteria</taxon>
        <taxon>Burkholderiales</taxon>
        <taxon>Comamonadaceae</taxon>
        <taxon>Comamonas</taxon>
    </lineage>
</organism>
<dbReference type="Proteomes" id="UP000515240">
    <property type="component" value="Chromosome"/>
</dbReference>
<evidence type="ECO:0000313" key="2">
    <source>
        <dbReference type="Proteomes" id="UP000515240"/>
    </source>
</evidence>
<sequence>MDGFDPGVFAKSAASGHANITDTHPSGENTSVLPNTVTSCIPSERLIQAGAKMNAAVAIDSVNSKNAI</sequence>
<dbReference type="KEGG" id="cpis:HS961_10770"/>
<protein>
    <submittedName>
        <fullName evidence="1">Uncharacterized protein</fullName>
    </submittedName>
</protein>
<dbReference type="RefSeq" id="WP_182327793.1">
    <property type="nucleotide sequence ID" value="NZ_CP058554.1"/>
</dbReference>
<gene>
    <name evidence="1" type="ORF">HS961_10770</name>
</gene>